<dbReference type="GO" id="GO:0050660">
    <property type="term" value="F:flavin adenine dinucleotide binding"/>
    <property type="evidence" value="ECO:0007669"/>
    <property type="project" value="InterPro"/>
</dbReference>
<dbReference type="InterPro" id="IPR051209">
    <property type="entry name" value="FAD-bind_Monooxygenase_sf"/>
</dbReference>
<sequence>MGSIKIDDQRLDSASVASKLHWQTTNNSGYSILERPYGIHAPKRLIGIGAGATGICLAKFAEAIPNLSVQIYEKNSDISGTWWENKYPGCACDIPAHIYQFQWALNPNWSHYYVDAKEIFAYFKDVVEKHGLRKHFKLEHQVVGATWDEKEAKWEVEIEKADGERFTDWCDFLVNGSGLLNNWKWPDIKGLHSFQGKLTHSAAYDLGIELEGKRVAVFGAGSSGVQIVATIQSTVSHLYTWLRSPMWISNGFASRFAGPGGSNLKYSEELKQKWATDPVAHLRYVKMLDDELGKRFNFNMINTPEAKLAVDFSRKQMEEKLKSRPDLIEKMIPTKFGIGCRRPTPGPGYLEALVSPNVTTYVSEIREITPTGFIDSEGQHHEVDVIICATGFDTSFKPRFPIIGNDSRDLRDVWEKDLTSYFSVMIPSFPNYFTSLGPYSASNGSLLPSIEHGCHYILEIVSKAQRERIRHISPKADATAEFCAHSDLLLKRTVWNQECRSWFKNGTIDGLPRLYPGSRAHFVEVMQPRLAWKSRGQARRYHVTAPLEALNDNSRPYQQYATTSNQGAPPFDLRADLTFTRTLAPNASCSDQKPALKTERHAGGSQAQQGCAPVYPFLDSSF</sequence>
<accession>A0A9P7AWA3</accession>
<evidence type="ECO:0000256" key="4">
    <source>
        <dbReference type="ARBA" id="ARBA00023002"/>
    </source>
</evidence>
<evidence type="ECO:0000256" key="1">
    <source>
        <dbReference type="ARBA" id="ARBA00010139"/>
    </source>
</evidence>
<dbReference type="AlphaFoldDB" id="A0A9P7AWA3"/>
<dbReference type="GO" id="GO:0004499">
    <property type="term" value="F:N,N-dimethylaniline monooxygenase activity"/>
    <property type="evidence" value="ECO:0007669"/>
    <property type="project" value="InterPro"/>
</dbReference>
<evidence type="ECO:0000256" key="5">
    <source>
        <dbReference type="SAM" id="MobiDB-lite"/>
    </source>
</evidence>
<evidence type="ECO:0000256" key="3">
    <source>
        <dbReference type="ARBA" id="ARBA00022827"/>
    </source>
</evidence>
<dbReference type="SUPFAM" id="SSF51905">
    <property type="entry name" value="FAD/NAD(P)-binding domain"/>
    <property type="match status" value="2"/>
</dbReference>
<evidence type="ECO:0000313" key="7">
    <source>
        <dbReference type="Proteomes" id="UP000785200"/>
    </source>
</evidence>
<keyword evidence="7" id="KW-1185">Reference proteome</keyword>
<keyword evidence="2" id="KW-0285">Flavoprotein</keyword>
<dbReference type="PANTHER" id="PTHR42877:SF7">
    <property type="entry name" value="FLAVIN-BINDING MONOOXYGENASE-RELATED"/>
    <property type="match status" value="1"/>
</dbReference>
<name>A0A9P7AWA3_9HELO</name>
<dbReference type="PANTHER" id="PTHR42877">
    <property type="entry name" value="L-ORNITHINE N(5)-MONOOXYGENASE-RELATED"/>
    <property type="match status" value="1"/>
</dbReference>
<keyword evidence="6" id="KW-0503">Monooxygenase</keyword>
<dbReference type="Gene3D" id="3.50.50.60">
    <property type="entry name" value="FAD/NAD(P)-binding domain"/>
    <property type="match status" value="2"/>
</dbReference>
<reference evidence="6" key="1">
    <citation type="submission" date="2019-07" db="EMBL/GenBank/DDBJ databases">
        <title>Hyphodiscus hymeniophilus genome sequencing and assembly.</title>
        <authorList>
            <person name="Kramer G."/>
            <person name="Nodwell J."/>
        </authorList>
    </citation>
    <scope>NUCLEOTIDE SEQUENCE</scope>
    <source>
        <strain evidence="6">ATCC 34498</strain>
    </source>
</reference>
<feature type="region of interest" description="Disordered" evidence="5">
    <location>
        <begin position="588"/>
        <end position="609"/>
    </location>
</feature>
<dbReference type="Pfam" id="PF00743">
    <property type="entry name" value="FMO-like"/>
    <property type="match status" value="1"/>
</dbReference>
<evidence type="ECO:0000256" key="2">
    <source>
        <dbReference type="ARBA" id="ARBA00022630"/>
    </source>
</evidence>
<evidence type="ECO:0000313" key="6">
    <source>
        <dbReference type="EMBL" id="KAG0647955.1"/>
    </source>
</evidence>
<dbReference type="Proteomes" id="UP000785200">
    <property type="component" value="Unassembled WGS sequence"/>
</dbReference>
<comment type="caution">
    <text evidence="6">The sequence shown here is derived from an EMBL/GenBank/DDBJ whole genome shotgun (WGS) entry which is preliminary data.</text>
</comment>
<gene>
    <name evidence="6" type="ORF">D0Z07_5836</name>
</gene>
<keyword evidence="3" id="KW-0274">FAD</keyword>
<dbReference type="EMBL" id="VNKQ01000011">
    <property type="protein sequence ID" value="KAG0647955.1"/>
    <property type="molecule type" value="Genomic_DNA"/>
</dbReference>
<dbReference type="GO" id="GO:0050661">
    <property type="term" value="F:NADP binding"/>
    <property type="evidence" value="ECO:0007669"/>
    <property type="project" value="InterPro"/>
</dbReference>
<dbReference type="InterPro" id="IPR020946">
    <property type="entry name" value="Flavin_mOase-like"/>
</dbReference>
<dbReference type="OrthoDB" id="74360at2759"/>
<organism evidence="6 7">
    <name type="scientific">Hyphodiscus hymeniophilus</name>
    <dbReference type="NCBI Taxonomy" id="353542"/>
    <lineage>
        <taxon>Eukaryota</taxon>
        <taxon>Fungi</taxon>
        <taxon>Dikarya</taxon>
        <taxon>Ascomycota</taxon>
        <taxon>Pezizomycotina</taxon>
        <taxon>Leotiomycetes</taxon>
        <taxon>Helotiales</taxon>
        <taxon>Hyphodiscaceae</taxon>
        <taxon>Hyphodiscus</taxon>
    </lineage>
</organism>
<protein>
    <submittedName>
        <fullName evidence="6">FAD-binding monooxygenase moxY</fullName>
    </submittedName>
</protein>
<proteinExistence type="inferred from homology"/>
<dbReference type="InterPro" id="IPR036188">
    <property type="entry name" value="FAD/NAD-bd_sf"/>
</dbReference>
<keyword evidence="4" id="KW-0560">Oxidoreductase</keyword>
<comment type="similarity">
    <text evidence="1">Belongs to the FAD-binding monooxygenase family.</text>
</comment>